<evidence type="ECO:0000256" key="1">
    <source>
        <dbReference type="SAM" id="Phobius"/>
    </source>
</evidence>
<feature type="transmembrane region" description="Helical" evidence="1">
    <location>
        <begin position="27"/>
        <end position="46"/>
    </location>
</feature>
<keyword evidence="3" id="KW-1185">Reference proteome</keyword>
<protein>
    <submittedName>
        <fullName evidence="2">Uncharacterized protein</fullName>
    </submittedName>
</protein>
<dbReference type="EMBL" id="JARK01000258">
    <property type="protein sequence ID" value="EYC39389.1"/>
    <property type="molecule type" value="Genomic_DNA"/>
</dbReference>
<dbReference type="AlphaFoldDB" id="A0A016WHU2"/>
<keyword evidence="1" id="KW-0812">Transmembrane</keyword>
<keyword evidence="1" id="KW-0472">Membrane</keyword>
<sequence length="82" mass="9639">MLPCKFFDLTFHVGVLKVECCAFADDLKLPILLYYLVITIMSGCFYRRRLIWWHIGLCTLEPSYDREDYSKSAHYTCFPCAS</sequence>
<accession>A0A016WHU2</accession>
<name>A0A016WHU2_9BILA</name>
<keyword evidence="1" id="KW-1133">Transmembrane helix</keyword>
<proteinExistence type="predicted"/>
<evidence type="ECO:0000313" key="2">
    <source>
        <dbReference type="EMBL" id="EYC39389.1"/>
    </source>
</evidence>
<reference evidence="3" key="1">
    <citation type="journal article" date="2015" name="Nat. Genet.">
        <title>The genome and transcriptome of the zoonotic hookworm Ancylostoma ceylanicum identify infection-specific gene families.</title>
        <authorList>
            <person name="Schwarz E.M."/>
            <person name="Hu Y."/>
            <person name="Antoshechkin I."/>
            <person name="Miller M.M."/>
            <person name="Sternberg P.W."/>
            <person name="Aroian R.V."/>
        </authorList>
    </citation>
    <scope>NUCLEOTIDE SEQUENCE</scope>
    <source>
        <strain evidence="3">HY135</strain>
    </source>
</reference>
<gene>
    <name evidence="2" type="primary">Acey_s0658.g1254</name>
    <name evidence="2" type="ORF">Y032_0658g1254</name>
</gene>
<organism evidence="2 3">
    <name type="scientific">Ancylostoma ceylanicum</name>
    <dbReference type="NCBI Taxonomy" id="53326"/>
    <lineage>
        <taxon>Eukaryota</taxon>
        <taxon>Metazoa</taxon>
        <taxon>Ecdysozoa</taxon>
        <taxon>Nematoda</taxon>
        <taxon>Chromadorea</taxon>
        <taxon>Rhabditida</taxon>
        <taxon>Rhabditina</taxon>
        <taxon>Rhabditomorpha</taxon>
        <taxon>Strongyloidea</taxon>
        <taxon>Ancylostomatidae</taxon>
        <taxon>Ancylostomatinae</taxon>
        <taxon>Ancylostoma</taxon>
    </lineage>
</organism>
<dbReference type="Proteomes" id="UP000024635">
    <property type="component" value="Unassembled WGS sequence"/>
</dbReference>
<evidence type="ECO:0000313" key="3">
    <source>
        <dbReference type="Proteomes" id="UP000024635"/>
    </source>
</evidence>
<comment type="caution">
    <text evidence="2">The sequence shown here is derived from an EMBL/GenBank/DDBJ whole genome shotgun (WGS) entry which is preliminary data.</text>
</comment>